<dbReference type="InterPro" id="IPR017221">
    <property type="entry name" value="DUF34/NIF3_bac"/>
</dbReference>
<keyword evidence="4 5" id="KW-0479">Metal-binding</keyword>
<comment type="subunit">
    <text evidence="2">Homohexamer.</text>
</comment>
<gene>
    <name evidence="7" type="ORF">FD09_GL002663</name>
</gene>
<dbReference type="PIRSF" id="PIRSF037489">
    <property type="entry name" value="UCP037489_NIF3_YqfO"/>
    <property type="match status" value="1"/>
</dbReference>
<dbReference type="PATRIC" id="fig|1423792.3.peg.2715"/>
<dbReference type="FunFam" id="3.40.1390.30:FF:000001">
    <property type="entry name" value="GTP cyclohydrolase 1 type 2"/>
    <property type="match status" value="1"/>
</dbReference>
<evidence type="ECO:0000256" key="3">
    <source>
        <dbReference type="ARBA" id="ARBA00022112"/>
    </source>
</evidence>
<dbReference type="NCBIfam" id="TIGR00486">
    <property type="entry name" value="YbgI_SA1388"/>
    <property type="match status" value="1"/>
</dbReference>
<dbReference type="AlphaFoldDB" id="A0A0R1MYB1"/>
<name>A0A0R1MYB1_9LACO</name>
<dbReference type="InterPro" id="IPR015867">
    <property type="entry name" value="N-reg_PII/ATP_PRibTrfase_C"/>
</dbReference>
<comment type="caution">
    <text evidence="7">The sequence shown here is derived from an EMBL/GenBank/DDBJ whole genome shotgun (WGS) entry which is preliminary data.</text>
</comment>
<dbReference type="Gene3D" id="3.30.70.120">
    <property type="match status" value="1"/>
</dbReference>
<feature type="binding site" evidence="6">
    <location>
        <position position="333"/>
    </location>
    <ligand>
        <name>a divalent metal cation</name>
        <dbReference type="ChEBI" id="CHEBI:60240"/>
        <label>1</label>
    </ligand>
</feature>
<dbReference type="SUPFAM" id="SSF102705">
    <property type="entry name" value="NIF3 (NGG1p interacting factor 3)-like"/>
    <property type="match status" value="1"/>
</dbReference>
<evidence type="ECO:0000256" key="5">
    <source>
        <dbReference type="PIRNR" id="PIRNR037489"/>
    </source>
</evidence>
<reference evidence="7 8" key="1">
    <citation type="journal article" date="2015" name="Genome Announc.">
        <title>Expanding the biotechnology potential of lactobacilli through comparative genomics of 213 strains and associated genera.</title>
        <authorList>
            <person name="Sun Z."/>
            <person name="Harris H.M."/>
            <person name="McCann A."/>
            <person name="Guo C."/>
            <person name="Argimon S."/>
            <person name="Zhang W."/>
            <person name="Yang X."/>
            <person name="Jeffery I.B."/>
            <person name="Cooney J.C."/>
            <person name="Kagawa T.F."/>
            <person name="Liu W."/>
            <person name="Song Y."/>
            <person name="Salvetti E."/>
            <person name="Wrobel A."/>
            <person name="Rasinkangas P."/>
            <person name="Parkhill J."/>
            <person name="Rea M.C."/>
            <person name="O'Sullivan O."/>
            <person name="Ritari J."/>
            <person name="Douillard F.P."/>
            <person name="Paul Ross R."/>
            <person name="Yang R."/>
            <person name="Briner A.E."/>
            <person name="Felis G.E."/>
            <person name="de Vos W.M."/>
            <person name="Barrangou R."/>
            <person name="Klaenhammer T.R."/>
            <person name="Caufield P.W."/>
            <person name="Cui Y."/>
            <person name="Zhang H."/>
            <person name="O'Toole P.W."/>
        </authorList>
    </citation>
    <scope>NUCLEOTIDE SEQUENCE [LARGE SCALE GENOMIC DNA]</scope>
    <source>
        <strain evidence="7 8">DSM 12744</strain>
    </source>
</reference>
<dbReference type="EMBL" id="AZEC01000005">
    <property type="protein sequence ID" value="KRL13119.1"/>
    <property type="molecule type" value="Genomic_DNA"/>
</dbReference>
<dbReference type="OrthoDB" id="9792792at2"/>
<evidence type="ECO:0000256" key="2">
    <source>
        <dbReference type="ARBA" id="ARBA00011643"/>
    </source>
</evidence>
<dbReference type="Gene3D" id="3.40.1390.30">
    <property type="entry name" value="NIF3 (NGG1p interacting factor 3)-like"/>
    <property type="match status" value="1"/>
</dbReference>
<evidence type="ECO:0000313" key="7">
    <source>
        <dbReference type="EMBL" id="KRL13119.1"/>
    </source>
</evidence>
<protein>
    <recommendedName>
        <fullName evidence="3 5">GTP cyclohydrolase 1 type 2 homolog</fullName>
    </recommendedName>
</protein>
<evidence type="ECO:0000256" key="6">
    <source>
        <dbReference type="PIRSR" id="PIRSR602678-1"/>
    </source>
</evidence>
<dbReference type="Proteomes" id="UP000051330">
    <property type="component" value="Unassembled WGS sequence"/>
</dbReference>
<dbReference type="InterPro" id="IPR002678">
    <property type="entry name" value="DUF34/NIF3"/>
</dbReference>
<dbReference type="GO" id="GO:0046872">
    <property type="term" value="F:metal ion binding"/>
    <property type="evidence" value="ECO:0007669"/>
    <property type="project" value="UniProtKB-UniRule"/>
</dbReference>
<feature type="binding site" evidence="6">
    <location>
        <position position="336"/>
    </location>
    <ligand>
        <name>a divalent metal cation</name>
        <dbReference type="ChEBI" id="CHEBI:60240"/>
        <label>1</label>
    </ligand>
</feature>
<proteinExistence type="inferred from homology"/>
<dbReference type="STRING" id="1423792.FD09_GL002663"/>
<dbReference type="PANTHER" id="PTHR13799:SF14">
    <property type="entry name" value="GTP CYCLOHYDROLASE 1 TYPE 2 HOMOLOG"/>
    <property type="match status" value="1"/>
</dbReference>
<dbReference type="InterPro" id="IPR036069">
    <property type="entry name" value="DUF34/NIF3_sf"/>
</dbReference>
<comment type="similarity">
    <text evidence="1 5">Belongs to the GTP cyclohydrolase I type 2/NIF3 family.</text>
</comment>
<sequence length="373" mass="40661">MSQVTVQEIIDRSQQFAPQFLREGNDPTGFQLGDRTAPVKRLLVTLDVRPEVVDYAIAQHVDMIWAHHPMIFHAPHNLDLADPQNRMYAKLLTHGISVFAAHTNLDKAVGGMNDWLAAAIGLHDVQPFAQSNDDPLEKLVVFTPQTNAESMRQALAQAGAGQIGDYSGASFSHDGEGRFTPEQGAHPAIGTLAKPTVVAETRIEVIFPHSRRDKVLQAMLAIHPYEEPAYDIFQEAYPAAHTGIGRIGELSSPLTVKALALHIKDVFSLQGLRVVANDLSRSVQRIAVVGGDGGKFFHQAQAAGAQAFVTGDVYYHTGHDMLAADLPVIDPGHHIESIVIPQMSAMLAQWSAENDWQLTVIPSPLSTDPFTFL</sequence>
<organism evidence="7 8">
    <name type="scientific">Schleiferilactobacillus perolens DSM 12744</name>
    <dbReference type="NCBI Taxonomy" id="1423792"/>
    <lineage>
        <taxon>Bacteria</taxon>
        <taxon>Bacillati</taxon>
        <taxon>Bacillota</taxon>
        <taxon>Bacilli</taxon>
        <taxon>Lactobacillales</taxon>
        <taxon>Lactobacillaceae</taxon>
        <taxon>Schleiferilactobacillus</taxon>
    </lineage>
</organism>
<keyword evidence="8" id="KW-1185">Reference proteome</keyword>
<feature type="binding site" evidence="6">
    <location>
        <position position="68"/>
    </location>
    <ligand>
        <name>a divalent metal cation</name>
        <dbReference type="ChEBI" id="CHEBI:60240"/>
        <label>1</label>
    </ligand>
</feature>
<dbReference type="RefSeq" id="WP_057820154.1">
    <property type="nucleotide sequence ID" value="NZ_AZEC01000005.1"/>
</dbReference>
<feature type="binding site" evidence="6">
    <location>
        <position position="67"/>
    </location>
    <ligand>
        <name>a divalent metal cation</name>
        <dbReference type="ChEBI" id="CHEBI:60240"/>
        <label>1</label>
    </ligand>
</feature>
<evidence type="ECO:0000256" key="4">
    <source>
        <dbReference type="ARBA" id="ARBA00022723"/>
    </source>
</evidence>
<dbReference type="GO" id="GO:0005737">
    <property type="term" value="C:cytoplasm"/>
    <property type="evidence" value="ECO:0007669"/>
    <property type="project" value="TreeGrafter"/>
</dbReference>
<dbReference type="PANTHER" id="PTHR13799">
    <property type="entry name" value="NGG1 INTERACTING FACTOR 3"/>
    <property type="match status" value="1"/>
</dbReference>
<evidence type="ECO:0000256" key="1">
    <source>
        <dbReference type="ARBA" id="ARBA00006964"/>
    </source>
</evidence>
<evidence type="ECO:0000313" key="8">
    <source>
        <dbReference type="Proteomes" id="UP000051330"/>
    </source>
</evidence>
<feature type="binding site" evidence="6">
    <location>
        <position position="106"/>
    </location>
    <ligand>
        <name>a divalent metal cation</name>
        <dbReference type="ChEBI" id="CHEBI:60240"/>
        <label>1</label>
    </ligand>
</feature>
<accession>A0A0R1MYB1</accession>
<dbReference type="Pfam" id="PF01784">
    <property type="entry name" value="DUF34_NIF3"/>
    <property type="match status" value="1"/>
</dbReference>